<organism evidence="1 2">
    <name type="scientific">Chitinophaga japonensis</name>
    <name type="common">Flexibacter japonensis</name>
    <dbReference type="NCBI Taxonomy" id="104662"/>
    <lineage>
        <taxon>Bacteria</taxon>
        <taxon>Pseudomonadati</taxon>
        <taxon>Bacteroidota</taxon>
        <taxon>Chitinophagia</taxon>
        <taxon>Chitinophagales</taxon>
        <taxon>Chitinophagaceae</taxon>
        <taxon>Chitinophaga</taxon>
    </lineage>
</organism>
<reference evidence="1 2" key="1">
    <citation type="journal article" date="2013" name="Stand. Genomic Sci.">
        <title>Genomic Encyclopedia of Type Strains, Phase I: The one thousand microbial genomes (KMG-I) project.</title>
        <authorList>
            <person name="Kyrpides N.C."/>
            <person name="Woyke T."/>
            <person name="Eisen J.A."/>
            <person name="Garrity G."/>
            <person name="Lilburn T.G."/>
            <person name="Beck B.J."/>
            <person name="Whitman W.B."/>
            <person name="Hugenholtz P."/>
            <person name="Klenk H.P."/>
        </authorList>
    </citation>
    <scope>NUCLEOTIDE SEQUENCE [LARGE SCALE GENOMIC DNA]</scope>
    <source>
        <strain evidence="1 2">DSM 13484</strain>
    </source>
</reference>
<name>A0A562TF57_CHIJA</name>
<dbReference type="GO" id="GO:0004803">
    <property type="term" value="F:transposase activity"/>
    <property type="evidence" value="ECO:0007669"/>
    <property type="project" value="InterPro"/>
</dbReference>
<protein>
    <submittedName>
        <fullName evidence="1">Uncharacterized protein</fullName>
    </submittedName>
</protein>
<keyword evidence="2" id="KW-1185">Reference proteome</keyword>
<dbReference type="OrthoDB" id="657426at2"/>
<proteinExistence type="predicted"/>
<dbReference type="GO" id="GO:0003677">
    <property type="term" value="F:DNA binding"/>
    <property type="evidence" value="ECO:0007669"/>
    <property type="project" value="InterPro"/>
</dbReference>
<dbReference type="RefSeq" id="WP_145711033.1">
    <property type="nucleotide sequence ID" value="NZ_BAAAFY010000001.1"/>
</dbReference>
<dbReference type="Gene3D" id="3.30.70.1290">
    <property type="entry name" value="Transposase IS200-like"/>
    <property type="match status" value="1"/>
</dbReference>
<gene>
    <name evidence="1" type="ORF">LX66_1285</name>
</gene>
<dbReference type="InterPro" id="IPR036515">
    <property type="entry name" value="Transposase_17_sf"/>
</dbReference>
<comment type="caution">
    <text evidence="1">The sequence shown here is derived from an EMBL/GenBank/DDBJ whole genome shotgun (WGS) entry which is preliminary data.</text>
</comment>
<accession>A0A562TF57</accession>
<dbReference type="GO" id="GO:0006313">
    <property type="term" value="P:DNA transposition"/>
    <property type="evidence" value="ECO:0007669"/>
    <property type="project" value="InterPro"/>
</dbReference>
<evidence type="ECO:0000313" key="1">
    <source>
        <dbReference type="EMBL" id="TWI91904.1"/>
    </source>
</evidence>
<dbReference type="AlphaFoldDB" id="A0A562TF57"/>
<dbReference type="Proteomes" id="UP000316778">
    <property type="component" value="Unassembled WGS sequence"/>
</dbReference>
<sequence>MRANPDFPETWFISMSVIGRPNLLTRPRYSGILARQLNDSQQRQEIIVRSHLLLPDQLLLLVQPFKSPLAAWMQYFVKDTALHICESLRTDMQDERKEWFSFFVNRDNNGVEVFWRNIEHLPVGSEKEFEAFESRMLSAPVKAGYVSAPEYYPYTWFNNRAGIDHTPFQFNAD</sequence>
<dbReference type="EMBL" id="VLLG01000002">
    <property type="protein sequence ID" value="TWI91904.1"/>
    <property type="molecule type" value="Genomic_DNA"/>
</dbReference>
<evidence type="ECO:0000313" key="2">
    <source>
        <dbReference type="Proteomes" id="UP000316778"/>
    </source>
</evidence>